<evidence type="ECO:0000256" key="1">
    <source>
        <dbReference type="SAM" id="Phobius"/>
    </source>
</evidence>
<feature type="transmembrane region" description="Helical" evidence="1">
    <location>
        <begin position="149"/>
        <end position="170"/>
    </location>
</feature>
<name>A0AA43W253_9BACT</name>
<feature type="transmembrane region" description="Helical" evidence="1">
    <location>
        <begin position="12"/>
        <end position="32"/>
    </location>
</feature>
<feature type="transmembrane region" description="Helical" evidence="1">
    <location>
        <begin position="236"/>
        <end position="257"/>
    </location>
</feature>
<accession>A0AA43W253</accession>
<dbReference type="Pfam" id="PF01757">
    <property type="entry name" value="Acyl_transf_3"/>
    <property type="match status" value="1"/>
</dbReference>
<gene>
    <name evidence="3" type="ORF">GMD92_05800</name>
</gene>
<keyword evidence="3" id="KW-0012">Acyltransferase</keyword>
<protein>
    <submittedName>
        <fullName evidence="3">Acyltransferase family protein</fullName>
    </submittedName>
</protein>
<dbReference type="EMBL" id="WNDA01000006">
    <property type="protein sequence ID" value="MTU68594.1"/>
    <property type="molecule type" value="Genomic_DNA"/>
</dbReference>
<feature type="transmembrane region" description="Helical" evidence="1">
    <location>
        <begin position="269"/>
        <end position="287"/>
    </location>
</feature>
<dbReference type="Proteomes" id="UP000448908">
    <property type="component" value="Unassembled WGS sequence"/>
</dbReference>
<sequence>MTLEFGKEKTAIIKGLAIIFMIILHCSIPGNWDISFMEFGSENWVRFMGVFKLCVGIFTFMVGYGYAFSKNKDLKYGLIHIRKLLIPFWIILIIFTLPVCYSQIGGGNMLFLNMIGINSRLNWFSWFVAFYIFAMIVMPFVGRLIDQKPLFYSLVCIGAFFTGEVALYEFYPNYTENDWTQRLFDCLLQTPCMILGYLFAKQHWFTMIHIPQSKYMSLLAFFLIVGILIARSLKSAFWGFNLDFFYAPLFIFSVLIMTNQLSNRIVSKVLTILGNTSVYMWFFHALFFTKVTRELYQPFVVVSDSFWIVTSWTILLTFVCSWCILFVVNKIEKKLK</sequence>
<keyword evidence="1" id="KW-0472">Membrane</keyword>
<keyword evidence="1" id="KW-0812">Transmembrane</keyword>
<feature type="transmembrane region" description="Helical" evidence="1">
    <location>
        <begin position="182"/>
        <end position="200"/>
    </location>
</feature>
<evidence type="ECO:0000259" key="2">
    <source>
        <dbReference type="Pfam" id="PF01757"/>
    </source>
</evidence>
<dbReference type="InterPro" id="IPR002656">
    <property type="entry name" value="Acyl_transf_3_dom"/>
</dbReference>
<feature type="domain" description="Acyltransferase 3" evidence="2">
    <location>
        <begin position="13"/>
        <end position="324"/>
    </location>
</feature>
<keyword evidence="1" id="KW-1133">Transmembrane helix</keyword>
<proteinExistence type="predicted"/>
<feature type="transmembrane region" description="Helical" evidence="1">
    <location>
        <begin position="84"/>
        <end position="104"/>
    </location>
</feature>
<feature type="transmembrane region" description="Helical" evidence="1">
    <location>
        <begin position="124"/>
        <end position="142"/>
    </location>
</feature>
<reference evidence="3 4" key="1">
    <citation type="journal article" date="2019" name="Nat. Med.">
        <title>A library of human gut bacterial isolates paired with longitudinal multiomics data enables mechanistic microbiome research.</title>
        <authorList>
            <person name="Poyet M."/>
            <person name="Groussin M."/>
            <person name="Gibbons S.M."/>
            <person name="Avila-Pacheco J."/>
            <person name="Jiang X."/>
            <person name="Kearney S.M."/>
            <person name="Perrotta A.R."/>
            <person name="Berdy B."/>
            <person name="Zhao S."/>
            <person name="Lieberman T.D."/>
            <person name="Swanson P.K."/>
            <person name="Smith M."/>
            <person name="Roesemann S."/>
            <person name="Alexander J.E."/>
            <person name="Rich S.A."/>
            <person name="Livny J."/>
            <person name="Vlamakis H."/>
            <person name="Clish C."/>
            <person name="Bullock K."/>
            <person name="Deik A."/>
            <person name="Scott J."/>
            <person name="Pierce K.A."/>
            <person name="Xavier R.J."/>
            <person name="Alm E.J."/>
        </authorList>
    </citation>
    <scope>NUCLEOTIDE SEQUENCE [LARGE SCALE GENOMIC DNA]</scope>
    <source>
        <strain evidence="3 4">BIOML-A16</strain>
    </source>
</reference>
<dbReference type="AlphaFoldDB" id="A0AA43W253"/>
<keyword evidence="3" id="KW-0808">Transferase</keyword>
<feature type="transmembrane region" description="Helical" evidence="1">
    <location>
        <begin position="212"/>
        <end position="230"/>
    </location>
</feature>
<evidence type="ECO:0000313" key="4">
    <source>
        <dbReference type="Proteomes" id="UP000448908"/>
    </source>
</evidence>
<evidence type="ECO:0000313" key="3">
    <source>
        <dbReference type="EMBL" id="MTU68594.1"/>
    </source>
</evidence>
<organism evidence="3 4">
    <name type="scientific">Parabacteroides merdae</name>
    <dbReference type="NCBI Taxonomy" id="46503"/>
    <lineage>
        <taxon>Bacteria</taxon>
        <taxon>Pseudomonadati</taxon>
        <taxon>Bacteroidota</taxon>
        <taxon>Bacteroidia</taxon>
        <taxon>Bacteroidales</taxon>
        <taxon>Tannerellaceae</taxon>
        <taxon>Parabacteroides</taxon>
    </lineage>
</organism>
<feature type="transmembrane region" description="Helical" evidence="1">
    <location>
        <begin position="307"/>
        <end position="328"/>
    </location>
</feature>
<feature type="transmembrane region" description="Helical" evidence="1">
    <location>
        <begin position="44"/>
        <end position="64"/>
    </location>
</feature>
<dbReference type="GO" id="GO:0016747">
    <property type="term" value="F:acyltransferase activity, transferring groups other than amino-acyl groups"/>
    <property type="evidence" value="ECO:0007669"/>
    <property type="project" value="InterPro"/>
</dbReference>
<dbReference type="RefSeq" id="WP_155155374.1">
    <property type="nucleotide sequence ID" value="NZ_WNCU01000002.1"/>
</dbReference>
<comment type="caution">
    <text evidence="3">The sequence shown here is derived from an EMBL/GenBank/DDBJ whole genome shotgun (WGS) entry which is preliminary data.</text>
</comment>